<dbReference type="InterPro" id="IPR011701">
    <property type="entry name" value="MFS"/>
</dbReference>
<dbReference type="Pfam" id="PF07690">
    <property type="entry name" value="MFS_1"/>
    <property type="match status" value="1"/>
</dbReference>
<comment type="subcellular location">
    <subcellularLocation>
        <location evidence="1">Cell membrane</location>
        <topology evidence="1">Multi-pass membrane protein</topology>
    </subcellularLocation>
</comment>
<dbReference type="PROSITE" id="PS00217">
    <property type="entry name" value="SUGAR_TRANSPORT_2"/>
    <property type="match status" value="1"/>
</dbReference>
<comment type="caution">
    <text evidence="11">The sequence shown here is derived from an EMBL/GenBank/DDBJ whole genome shotgun (WGS) entry which is preliminary data.</text>
</comment>
<evidence type="ECO:0000256" key="5">
    <source>
        <dbReference type="ARBA" id="ARBA00022692"/>
    </source>
</evidence>
<gene>
    <name evidence="11" type="primary">kgtP</name>
    <name evidence="11" type="ORF">HSUHS5_1161</name>
</gene>
<feature type="transmembrane region" description="Helical" evidence="9">
    <location>
        <begin position="330"/>
        <end position="352"/>
    </location>
</feature>
<evidence type="ECO:0000256" key="8">
    <source>
        <dbReference type="ARBA" id="ARBA00023136"/>
    </source>
</evidence>
<feature type="transmembrane region" description="Helical" evidence="9">
    <location>
        <begin position="301"/>
        <end position="318"/>
    </location>
</feature>
<keyword evidence="8 9" id="KW-0472">Membrane</keyword>
<protein>
    <submittedName>
        <fullName evidence="11">Alpha-ketoglutarate permease</fullName>
    </submittedName>
</protein>
<keyword evidence="3" id="KW-0813">Transport</keyword>
<feature type="domain" description="Major facilitator superfamily (MFS) profile" evidence="10">
    <location>
        <begin position="16"/>
        <end position="419"/>
    </location>
</feature>
<feature type="transmembrane region" description="Helical" evidence="9">
    <location>
        <begin position="159"/>
        <end position="182"/>
    </location>
</feature>
<comment type="similarity">
    <text evidence="2">Belongs to the major facilitator superfamily. Metabolite:H+ Symporter (MHS) family (TC 2.A.1.6) family.</text>
</comment>
<feature type="transmembrane region" description="Helical" evidence="9">
    <location>
        <begin position="188"/>
        <end position="207"/>
    </location>
</feature>
<evidence type="ECO:0000259" key="10">
    <source>
        <dbReference type="PROSITE" id="PS50850"/>
    </source>
</evidence>
<feature type="transmembrane region" description="Helical" evidence="9">
    <location>
        <begin position="275"/>
        <end position="294"/>
    </location>
</feature>
<name>E7G578_9HELI</name>
<accession>E7G578</accession>
<dbReference type="EMBL" id="ADHO01000259">
    <property type="protein sequence ID" value="EFX41443.1"/>
    <property type="molecule type" value="Genomic_DNA"/>
</dbReference>
<dbReference type="PANTHER" id="PTHR43528">
    <property type="entry name" value="ALPHA-KETOGLUTARATE PERMEASE"/>
    <property type="match status" value="1"/>
</dbReference>
<evidence type="ECO:0000256" key="6">
    <source>
        <dbReference type="ARBA" id="ARBA00022847"/>
    </source>
</evidence>
<dbReference type="GO" id="GO:0015293">
    <property type="term" value="F:symporter activity"/>
    <property type="evidence" value="ECO:0007669"/>
    <property type="project" value="UniProtKB-KW"/>
</dbReference>
<dbReference type="InterPro" id="IPR005829">
    <property type="entry name" value="Sugar_transporter_CS"/>
</dbReference>
<dbReference type="GO" id="GO:0005886">
    <property type="term" value="C:plasma membrane"/>
    <property type="evidence" value="ECO:0007669"/>
    <property type="project" value="UniProtKB-SubCell"/>
</dbReference>
<dbReference type="InterPro" id="IPR051084">
    <property type="entry name" value="H+-coupled_symporters"/>
</dbReference>
<evidence type="ECO:0000256" key="4">
    <source>
        <dbReference type="ARBA" id="ARBA00022475"/>
    </source>
</evidence>
<evidence type="ECO:0000256" key="2">
    <source>
        <dbReference type="ARBA" id="ARBA00008240"/>
    </source>
</evidence>
<dbReference type="AlphaFoldDB" id="E7G578"/>
<sequence length="422" mass="46177">METLMQNLSRAQKIRSIIAAASGNLVEWFDFYIYAFSATYFAHSFSESSNPIIQQIQVFGIFAAGFFIRPIGSWLFGSLADRIGRKKSMILSVCLMAAGSFLIAALPTKEKVGDLAILLLLLARMIQGLSVGGEYGIVATYLSELGSKGKRGFYCSFQYSTLIGGQFLAVASIELVLLFFSVEQMGAFAWRILFVLGGLLALGSLLARRVMDESSSDLEEHSDRGTLRGLLPYWNLCLIVFIISAGGSLAFYTITTYAKTYLENAGMAKPIVNQIFMGALFVLMVIQPLFGIIGDKIGHKNAILVFTVLAFFGIYPLFKLLPVYAHNPVMAFSIVIALFLILSFYTSIAGIFKASLFPEHVRALGTGFSFALGNALCGGSTPYVALQFKNAHLENGFFVYVAVLMVLMFIAAMCLPKKELLD</sequence>
<evidence type="ECO:0000313" key="12">
    <source>
        <dbReference type="Proteomes" id="UP000054093"/>
    </source>
</evidence>
<proteinExistence type="inferred from homology"/>
<keyword evidence="4" id="KW-1003">Cell membrane</keyword>
<evidence type="ECO:0000256" key="3">
    <source>
        <dbReference type="ARBA" id="ARBA00022448"/>
    </source>
</evidence>
<evidence type="ECO:0000313" key="11">
    <source>
        <dbReference type="EMBL" id="EFX41443.1"/>
    </source>
</evidence>
<feature type="transmembrane region" description="Helical" evidence="9">
    <location>
        <begin position="397"/>
        <end position="415"/>
    </location>
</feature>
<keyword evidence="7 9" id="KW-1133">Transmembrane helix</keyword>
<evidence type="ECO:0000256" key="7">
    <source>
        <dbReference type="ARBA" id="ARBA00022989"/>
    </source>
</evidence>
<dbReference type="SUPFAM" id="SSF103473">
    <property type="entry name" value="MFS general substrate transporter"/>
    <property type="match status" value="1"/>
</dbReference>
<dbReference type="InterPro" id="IPR020846">
    <property type="entry name" value="MFS_dom"/>
</dbReference>
<dbReference type="PROSITE" id="PS50850">
    <property type="entry name" value="MFS"/>
    <property type="match status" value="1"/>
</dbReference>
<feature type="transmembrane region" description="Helical" evidence="9">
    <location>
        <begin position="233"/>
        <end position="255"/>
    </location>
</feature>
<dbReference type="Gene3D" id="1.20.1250.20">
    <property type="entry name" value="MFS general substrate transporter like domains"/>
    <property type="match status" value="1"/>
</dbReference>
<keyword evidence="5 9" id="KW-0812">Transmembrane</keyword>
<dbReference type="Proteomes" id="UP000054093">
    <property type="component" value="Unassembled WGS sequence"/>
</dbReference>
<feature type="transmembrane region" description="Helical" evidence="9">
    <location>
        <begin position="364"/>
        <end position="385"/>
    </location>
</feature>
<dbReference type="PANTHER" id="PTHR43528:SF1">
    <property type="entry name" value="ALPHA-KETOGLUTARATE PERMEASE"/>
    <property type="match status" value="1"/>
</dbReference>
<dbReference type="InterPro" id="IPR036259">
    <property type="entry name" value="MFS_trans_sf"/>
</dbReference>
<feature type="transmembrane region" description="Helical" evidence="9">
    <location>
        <begin position="16"/>
        <end position="36"/>
    </location>
</feature>
<feature type="transmembrane region" description="Helical" evidence="9">
    <location>
        <begin position="56"/>
        <end position="77"/>
    </location>
</feature>
<evidence type="ECO:0000256" key="9">
    <source>
        <dbReference type="SAM" id="Phobius"/>
    </source>
</evidence>
<organism evidence="11 12">
    <name type="scientific">Helicobacter suis HS5</name>
    <dbReference type="NCBI Taxonomy" id="710394"/>
    <lineage>
        <taxon>Bacteria</taxon>
        <taxon>Pseudomonadati</taxon>
        <taxon>Campylobacterota</taxon>
        <taxon>Epsilonproteobacteria</taxon>
        <taxon>Campylobacterales</taxon>
        <taxon>Helicobacteraceae</taxon>
        <taxon>Helicobacter</taxon>
    </lineage>
</organism>
<feature type="transmembrane region" description="Helical" evidence="9">
    <location>
        <begin position="89"/>
        <end position="109"/>
    </location>
</feature>
<keyword evidence="6" id="KW-0769">Symport</keyword>
<evidence type="ECO:0000256" key="1">
    <source>
        <dbReference type="ARBA" id="ARBA00004651"/>
    </source>
</evidence>
<feature type="transmembrane region" description="Helical" evidence="9">
    <location>
        <begin position="115"/>
        <end position="138"/>
    </location>
</feature>
<reference evidence="11 12" key="1">
    <citation type="journal article" date="2011" name="Vet. Res.">
        <title>Genome sequence of Helicobacter suis supports its role in gastric pathology.</title>
        <authorList>
            <person name="Vermoote M."/>
            <person name="Vandekerckhove T.T."/>
            <person name="Flahou B."/>
            <person name="Pasmans F."/>
            <person name="Smet A."/>
            <person name="De Groote D."/>
            <person name="Van Criekinge W."/>
            <person name="Ducatelle R."/>
            <person name="Haesebrouck F."/>
        </authorList>
    </citation>
    <scope>NUCLEOTIDE SEQUENCE [LARGE SCALE GENOMIC DNA]</scope>
    <source>
        <strain evidence="11 12">HS5</strain>
    </source>
</reference>